<dbReference type="Proteomes" id="UP000189777">
    <property type="component" value="Unassembled WGS sequence"/>
</dbReference>
<evidence type="ECO:0000313" key="2">
    <source>
        <dbReference type="Proteomes" id="UP000189777"/>
    </source>
</evidence>
<evidence type="ECO:0000313" key="1">
    <source>
        <dbReference type="EMBL" id="SKC74912.1"/>
    </source>
</evidence>
<dbReference type="AlphaFoldDB" id="A0A1T5LFY5"/>
<gene>
    <name evidence="1" type="ORF">SAMN04324258_3341</name>
</gene>
<name>A0A1T5LFY5_9MICO</name>
<keyword evidence="2" id="KW-1185">Reference proteome</keyword>
<reference evidence="1 2" key="1">
    <citation type="submission" date="2017-02" db="EMBL/GenBank/DDBJ databases">
        <authorList>
            <person name="Peterson S.W."/>
        </authorList>
    </citation>
    <scope>NUCLEOTIDE SEQUENCE [LARGE SCALE GENOMIC DNA]</scope>
    <source>
        <strain evidence="1 2">DSM 21481</strain>
    </source>
</reference>
<proteinExistence type="predicted"/>
<accession>A0A1T5LFY5</accession>
<sequence length="69" mass="7451">MVTVRYLASTRCEVCGQRIAAAMVHVVGGQGGPPDHMTIANVGWHLECRGHDGALEEFVEQCPECEARA</sequence>
<dbReference type="EMBL" id="FUZQ01000006">
    <property type="protein sequence ID" value="SKC74912.1"/>
    <property type="molecule type" value="Genomic_DNA"/>
</dbReference>
<organism evidence="1 2">
    <name type="scientific">Krasilnikoviella flava</name>
    <dbReference type="NCBI Taxonomy" id="526729"/>
    <lineage>
        <taxon>Bacteria</taxon>
        <taxon>Bacillati</taxon>
        <taxon>Actinomycetota</taxon>
        <taxon>Actinomycetes</taxon>
        <taxon>Micrococcales</taxon>
        <taxon>Promicromonosporaceae</taxon>
        <taxon>Krasilnikoviella</taxon>
    </lineage>
</organism>
<protein>
    <submittedName>
        <fullName evidence="1">Uncharacterized protein</fullName>
    </submittedName>
</protein>